<organism evidence="2 3">
    <name type="scientific">Geosmithia morbida</name>
    <dbReference type="NCBI Taxonomy" id="1094350"/>
    <lineage>
        <taxon>Eukaryota</taxon>
        <taxon>Fungi</taxon>
        <taxon>Dikarya</taxon>
        <taxon>Ascomycota</taxon>
        <taxon>Pezizomycotina</taxon>
        <taxon>Sordariomycetes</taxon>
        <taxon>Hypocreomycetidae</taxon>
        <taxon>Hypocreales</taxon>
        <taxon>Bionectriaceae</taxon>
        <taxon>Geosmithia</taxon>
    </lineage>
</organism>
<dbReference type="GO" id="GO:0046921">
    <property type="term" value="F:alpha-(1-&gt;6)-fucosyltransferase activity"/>
    <property type="evidence" value="ECO:0007669"/>
    <property type="project" value="TreeGrafter"/>
</dbReference>
<name>A0A9P4YVP3_9HYPO</name>
<evidence type="ECO:0000313" key="2">
    <source>
        <dbReference type="EMBL" id="KAF4123387.1"/>
    </source>
</evidence>
<comment type="caution">
    <text evidence="2">The sequence shown here is derived from an EMBL/GenBank/DDBJ whole genome shotgun (WGS) entry which is preliminary data.</text>
</comment>
<feature type="transmembrane region" description="Helical" evidence="1">
    <location>
        <begin position="86"/>
        <end position="105"/>
    </location>
</feature>
<sequence>MSNTHLTVPGSNAKLMVAPPRINLRRAKSYNANDQAPLSATSSTFNFNHLLFSPPPSPALPPLVPRRKRAASDLLRKPTPSRLLRLGVWTTILFSTLYVLAFALLNQDAMATVRSHLGSETFDMVALDAVPDFPTPIVTTDAKGQARWTFFVPPTYSFPLASDQYAAMGRHCREASAQVQDMHRKSPLSDKTLLKHDAPEAYFMDVAEAEKSGLLPEPPRKARWTRHGLGHFVGLDDAAGASSDGKNAYQQHQLLPICQSSMTYVLDNTDAGMGNELMMLWVFYGIAKQEGRAFFIDDSRWAYGAYSDIFQPPPPPMCRPPPRHHMVPCPFQARHLVVSGASADDVAPPLMAKYRRHNGTGDRVRDVWNLAHAGYEALFRINKDDGAYVESRIGELRSRSRKGITAPDAPVIGLHVRRGDLHPIEYQYRDTYIPAEVFHDKAAQLAAATVRTGTGDESAGGRPGDLIMVLASDDPTMQNQADFATAVPAQQRIRLASNDQGKPQHLNDMIHRFVEEASGWEGGFFAPIFWNLGKERRNNAANAPGGVDVGGGDATAPVPEQTLKLRSLLGRAYVMDLAVLARASDGIVCAVSAMGCRLLGAMMDWDKGVGGNGWVNVDGHYGWTALDGW</sequence>
<dbReference type="OrthoDB" id="2392789at2759"/>
<dbReference type="Proteomes" id="UP000749293">
    <property type="component" value="Unassembled WGS sequence"/>
</dbReference>
<evidence type="ECO:0000313" key="3">
    <source>
        <dbReference type="Proteomes" id="UP000749293"/>
    </source>
</evidence>
<accession>A0A9P4YVP3</accession>
<dbReference type="PANTHER" id="PTHR13132">
    <property type="entry name" value="ALPHA- 1,6 -FUCOSYLTRANSFERASE"/>
    <property type="match status" value="1"/>
</dbReference>
<keyword evidence="1" id="KW-1133">Transmembrane helix</keyword>
<evidence type="ECO:0000256" key="1">
    <source>
        <dbReference type="SAM" id="Phobius"/>
    </source>
</evidence>
<proteinExistence type="predicted"/>
<dbReference type="PANTHER" id="PTHR13132:SF29">
    <property type="entry name" value="ALPHA-(1,6)-FUCOSYLTRANSFERASE"/>
    <property type="match status" value="1"/>
</dbReference>
<keyword evidence="3" id="KW-1185">Reference proteome</keyword>
<gene>
    <name evidence="2" type="ORF">GMORB2_6088</name>
</gene>
<dbReference type="RefSeq" id="XP_035322039.1">
    <property type="nucleotide sequence ID" value="XM_035468058.1"/>
</dbReference>
<dbReference type="EMBL" id="JAANYQ010000006">
    <property type="protein sequence ID" value="KAF4123387.1"/>
    <property type="molecule type" value="Genomic_DNA"/>
</dbReference>
<reference evidence="2" key="1">
    <citation type="submission" date="2020-03" db="EMBL/GenBank/DDBJ databases">
        <title>Site-based positive gene gene selection in Geosmithia morbida across the United States reveals a broad range of putative effectors and factors for local host and environmental adapation.</title>
        <authorList>
            <person name="Onufrak A."/>
            <person name="Murdoch R.W."/>
            <person name="Gazis R."/>
            <person name="Huff M."/>
            <person name="Staton M."/>
            <person name="Klingeman W."/>
            <person name="Hadziabdic D."/>
        </authorList>
    </citation>
    <scope>NUCLEOTIDE SEQUENCE</scope>
    <source>
        <strain evidence="2">1262</strain>
    </source>
</reference>
<keyword evidence="1" id="KW-0472">Membrane</keyword>
<dbReference type="GeneID" id="55972313"/>
<dbReference type="GO" id="GO:0006487">
    <property type="term" value="P:protein N-linked glycosylation"/>
    <property type="evidence" value="ECO:0007669"/>
    <property type="project" value="TreeGrafter"/>
</dbReference>
<protein>
    <submittedName>
        <fullName evidence="2">Uncharacterized protein</fullName>
    </submittedName>
</protein>
<keyword evidence="1" id="KW-0812">Transmembrane</keyword>
<dbReference type="AlphaFoldDB" id="A0A9P4YVP3"/>